<organism evidence="2 3">
    <name type="scientific">Paucibacter sediminis</name>
    <dbReference type="NCBI Taxonomy" id="3019553"/>
    <lineage>
        <taxon>Bacteria</taxon>
        <taxon>Pseudomonadati</taxon>
        <taxon>Pseudomonadota</taxon>
        <taxon>Betaproteobacteria</taxon>
        <taxon>Burkholderiales</taxon>
        <taxon>Sphaerotilaceae</taxon>
        <taxon>Roseateles</taxon>
    </lineage>
</organism>
<accession>A0AA95SRU4</accession>
<dbReference type="AlphaFoldDB" id="A0AA95SRU4"/>
<dbReference type="EMBL" id="CP116346">
    <property type="protein sequence ID" value="WIT13656.1"/>
    <property type="molecule type" value="Genomic_DNA"/>
</dbReference>
<keyword evidence="2" id="KW-0238">DNA-binding</keyword>
<name>A0AA95SRU4_9BURK</name>
<keyword evidence="3" id="KW-1185">Reference proteome</keyword>
<evidence type="ECO:0000313" key="3">
    <source>
        <dbReference type="Proteomes" id="UP001177769"/>
    </source>
</evidence>
<sequence length="264" mass="28326">MSLLAQQRGLQAAVLEGRAADQTLAGLLTERSLARLAVYAHAYRARLLGALRDNYEVLALAMGDAAFDALGHAYIDARPSQQASIRWYGDALADFMDGPYAARLPHAALCDLARMDWALRGAFDAAAATPMTLAHLQALAPEAWAGLPLRLQPSVRLLALDWAVEPVWRALRQHRSGAAEPELPEPLAQAHGLLVWRQGLETRWRSLTAEEAALLQSLLSAAGTFAHLCEAAALAQGPEQAAAVALGALQQWLADELLQAPPVT</sequence>
<dbReference type="KEGG" id="pais:PFX98_08570"/>
<proteinExistence type="predicted"/>
<evidence type="ECO:0000259" key="1">
    <source>
        <dbReference type="Pfam" id="PF09836"/>
    </source>
</evidence>
<reference evidence="2" key="1">
    <citation type="submission" date="2023-01" db="EMBL/GenBank/DDBJ databases">
        <title>Whole genome sequence of Paucibacter sp. S2-9 isolated from pond sediment.</title>
        <authorList>
            <person name="Jung J.Y."/>
        </authorList>
    </citation>
    <scope>NUCLEOTIDE SEQUENCE</scope>
    <source>
        <strain evidence="2">S2-9</strain>
    </source>
</reference>
<dbReference type="GO" id="GO:0003677">
    <property type="term" value="F:DNA binding"/>
    <property type="evidence" value="ECO:0007669"/>
    <property type="project" value="UniProtKB-KW"/>
</dbReference>
<feature type="domain" description="Putative DNA-binding" evidence="1">
    <location>
        <begin position="6"/>
        <end position="96"/>
    </location>
</feature>
<protein>
    <submittedName>
        <fullName evidence="2">DNA-binding domain-containing protein</fullName>
    </submittedName>
</protein>
<gene>
    <name evidence="2" type="ORF">PFX98_08570</name>
</gene>
<dbReference type="Proteomes" id="UP001177769">
    <property type="component" value="Chromosome"/>
</dbReference>
<dbReference type="Pfam" id="PF09836">
    <property type="entry name" value="DUF2063"/>
    <property type="match status" value="1"/>
</dbReference>
<dbReference type="RefSeq" id="WP_285234776.1">
    <property type="nucleotide sequence ID" value="NZ_CP116346.1"/>
</dbReference>
<evidence type="ECO:0000313" key="2">
    <source>
        <dbReference type="EMBL" id="WIT13656.1"/>
    </source>
</evidence>
<dbReference type="InterPro" id="IPR018640">
    <property type="entry name" value="DUF2063"/>
</dbReference>